<accession>A0A410DYB6</accession>
<feature type="transmembrane region" description="Helical" evidence="5">
    <location>
        <begin position="205"/>
        <end position="225"/>
    </location>
</feature>
<dbReference type="CDD" id="cd01044">
    <property type="entry name" value="Ferritin_CCC1_N"/>
    <property type="match status" value="1"/>
</dbReference>
<feature type="transmembrane region" description="Helical" evidence="5">
    <location>
        <begin position="265"/>
        <end position="286"/>
    </location>
</feature>
<dbReference type="KEGG" id="cmah:C1I91_21490"/>
<keyword evidence="2 5" id="KW-0812">Transmembrane</keyword>
<keyword evidence="4 5" id="KW-0472">Membrane</keyword>
<dbReference type="GO" id="GO:0030026">
    <property type="term" value="P:intracellular manganese ion homeostasis"/>
    <property type="evidence" value="ECO:0007669"/>
    <property type="project" value="InterPro"/>
</dbReference>
<evidence type="ECO:0000256" key="1">
    <source>
        <dbReference type="ARBA" id="ARBA00004127"/>
    </source>
</evidence>
<evidence type="ECO:0000256" key="2">
    <source>
        <dbReference type="ARBA" id="ARBA00022692"/>
    </source>
</evidence>
<organism evidence="6 7">
    <name type="scientific">Clostridium manihotivorum</name>
    <dbReference type="NCBI Taxonomy" id="2320868"/>
    <lineage>
        <taxon>Bacteria</taxon>
        <taxon>Bacillati</taxon>
        <taxon>Bacillota</taxon>
        <taxon>Clostridia</taxon>
        <taxon>Eubacteriales</taxon>
        <taxon>Clostridiaceae</taxon>
        <taxon>Clostridium</taxon>
    </lineage>
</organism>
<dbReference type="CDD" id="cd02431">
    <property type="entry name" value="Ferritin_CCC1_C"/>
    <property type="match status" value="1"/>
</dbReference>
<dbReference type="InterPro" id="IPR012347">
    <property type="entry name" value="Ferritin-like"/>
</dbReference>
<sequence>MAINDRMLKVLKALQKSELTEKLIYINIAKYIKDDKNRETLLRIAEEEQKHYDIWKKYSKVDVEPSKLQIFFYTCLAKIFGYTFVIKKMENSLNRSLYNDSADDELKELVPEIETIQKAELVHEQKMIELLDEERLQYVGSMVLGLNDALVEFTGSLAGYSFAMQSNKLISLAGLITGISATLSMTSSEFLSARSEGDKNAKKSAFYTGIAYLLTVVILILPYLLLPDNMYSLSLMIMLVLVIMIIAAFNYYISVAKNLSFKKRFAEMSLISLSVAAVSFVIGLLVKKFLGIDV</sequence>
<dbReference type="InterPro" id="IPR039376">
    <property type="entry name" value="Ferritin_CCC1_N"/>
</dbReference>
<proteinExistence type="predicted"/>
<dbReference type="Gene3D" id="1.20.1260.10">
    <property type="match status" value="1"/>
</dbReference>
<dbReference type="Proteomes" id="UP000286268">
    <property type="component" value="Chromosome"/>
</dbReference>
<name>A0A410DYB6_9CLOT</name>
<protein>
    <submittedName>
        <fullName evidence="6">Rubrerythrin family protein</fullName>
    </submittedName>
</protein>
<dbReference type="GO" id="GO:0012505">
    <property type="term" value="C:endomembrane system"/>
    <property type="evidence" value="ECO:0007669"/>
    <property type="project" value="UniProtKB-SubCell"/>
</dbReference>
<dbReference type="RefSeq" id="WP_128214708.1">
    <property type="nucleotide sequence ID" value="NZ_CP025746.1"/>
</dbReference>
<evidence type="ECO:0000313" key="6">
    <source>
        <dbReference type="EMBL" id="QAA33988.1"/>
    </source>
</evidence>
<feature type="transmembrane region" description="Helical" evidence="5">
    <location>
        <begin position="169"/>
        <end position="193"/>
    </location>
</feature>
<dbReference type="InterPro" id="IPR008217">
    <property type="entry name" value="Ccc1_fam"/>
</dbReference>
<dbReference type="OrthoDB" id="9781287at2"/>
<dbReference type="InterPro" id="IPR009078">
    <property type="entry name" value="Ferritin-like_SF"/>
</dbReference>
<feature type="transmembrane region" description="Helical" evidence="5">
    <location>
        <begin position="231"/>
        <end position="253"/>
    </location>
</feature>
<evidence type="ECO:0000256" key="5">
    <source>
        <dbReference type="SAM" id="Phobius"/>
    </source>
</evidence>
<keyword evidence="3 5" id="KW-1133">Transmembrane helix</keyword>
<gene>
    <name evidence="6" type="ORF">C1I91_21490</name>
</gene>
<comment type="subcellular location">
    <subcellularLocation>
        <location evidence="1">Endomembrane system</location>
        <topology evidence="1">Multi-pass membrane protein</topology>
    </subcellularLocation>
</comment>
<evidence type="ECO:0000256" key="4">
    <source>
        <dbReference type="ARBA" id="ARBA00023136"/>
    </source>
</evidence>
<evidence type="ECO:0000256" key="3">
    <source>
        <dbReference type="ARBA" id="ARBA00022989"/>
    </source>
</evidence>
<dbReference type="SUPFAM" id="SSF47240">
    <property type="entry name" value="Ferritin-like"/>
    <property type="match status" value="1"/>
</dbReference>
<dbReference type="EMBL" id="CP025746">
    <property type="protein sequence ID" value="QAA33988.1"/>
    <property type="molecule type" value="Genomic_DNA"/>
</dbReference>
<evidence type="ECO:0000313" key="7">
    <source>
        <dbReference type="Proteomes" id="UP000286268"/>
    </source>
</evidence>
<dbReference type="Pfam" id="PF01988">
    <property type="entry name" value="VIT1"/>
    <property type="match status" value="1"/>
</dbReference>
<reference evidence="6 7" key="1">
    <citation type="submission" date="2018-01" db="EMBL/GenBank/DDBJ databases">
        <title>Genome Sequencing and Assembly of Anaerobacter polyendosporus strain CT4.</title>
        <authorList>
            <person name="Tachaapaikoon C."/>
            <person name="Sutheeworapong S."/>
            <person name="Jenjaroenpun P."/>
            <person name="Wongsurawat T."/>
            <person name="Nookeaw I."/>
            <person name="Cheawchanlertfa P."/>
            <person name="Kosugi A."/>
            <person name="Cheevadhanarak S."/>
            <person name="Ratanakhanokchai K."/>
        </authorList>
    </citation>
    <scope>NUCLEOTIDE SEQUENCE [LARGE SCALE GENOMIC DNA]</scope>
    <source>
        <strain evidence="6 7">CT4</strain>
    </source>
</reference>
<keyword evidence="7" id="KW-1185">Reference proteome</keyword>
<dbReference type="AlphaFoldDB" id="A0A410DYB6"/>
<dbReference type="GO" id="GO:0005384">
    <property type="term" value="F:manganese ion transmembrane transporter activity"/>
    <property type="evidence" value="ECO:0007669"/>
    <property type="project" value="InterPro"/>
</dbReference>